<comment type="caution">
    <text evidence="2">The sequence shown here is derived from an EMBL/GenBank/DDBJ whole genome shotgun (WGS) entry which is preliminary data.</text>
</comment>
<sequence>MLATLPDGDEVVYSDGVFGQVMDRPDAVDTIRSMWDRPLSEALPEGASLELTGNLGSEL</sequence>
<organism evidence="2 3">
    <name type="scientific">Micromonospora olivasterospora</name>
    <dbReference type="NCBI Taxonomy" id="1880"/>
    <lineage>
        <taxon>Bacteria</taxon>
        <taxon>Bacillati</taxon>
        <taxon>Actinomycetota</taxon>
        <taxon>Actinomycetes</taxon>
        <taxon>Micromonosporales</taxon>
        <taxon>Micromonosporaceae</taxon>
        <taxon>Micromonospora</taxon>
    </lineage>
</organism>
<dbReference type="AlphaFoldDB" id="A0A562I6V8"/>
<evidence type="ECO:0000313" key="3">
    <source>
        <dbReference type="Proteomes" id="UP000319825"/>
    </source>
</evidence>
<feature type="domain" description="DUF5753" evidence="1">
    <location>
        <begin position="2"/>
        <end position="51"/>
    </location>
</feature>
<dbReference type="InterPro" id="IPR043917">
    <property type="entry name" value="DUF5753"/>
</dbReference>
<proteinExistence type="predicted"/>
<name>A0A562I6V8_MICOL</name>
<dbReference type="EMBL" id="VLKE01000001">
    <property type="protein sequence ID" value="TWH66403.1"/>
    <property type="molecule type" value="Genomic_DNA"/>
</dbReference>
<dbReference type="Proteomes" id="UP000319825">
    <property type="component" value="Unassembled WGS sequence"/>
</dbReference>
<gene>
    <name evidence="2" type="ORF">JD77_01355</name>
</gene>
<evidence type="ECO:0000259" key="1">
    <source>
        <dbReference type="Pfam" id="PF19054"/>
    </source>
</evidence>
<accession>A0A562I6V8</accession>
<dbReference type="Pfam" id="PF19054">
    <property type="entry name" value="DUF5753"/>
    <property type="match status" value="1"/>
</dbReference>
<reference evidence="2 3" key="1">
    <citation type="submission" date="2019-07" db="EMBL/GenBank/DDBJ databases">
        <title>R&amp;d 2014.</title>
        <authorList>
            <person name="Klenk H.-P."/>
        </authorList>
    </citation>
    <scope>NUCLEOTIDE SEQUENCE [LARGE SCALE GENOMIC DNA]</scope>
    <source>
        <strain evidence="2 3">DSM 43868</strain>
    </source>
</reference>
<protein>
    <recommendedName>
        <fullName evidence="1">DUF5753 domain-containing protein</fullName>
    </recommendedName>
</protein>
<keyword evidence="3" id="KW-1185">Reference proteome</keyword>
<dbReference type="OrthoDB" id="3422637at2"/>
<evidence type="ECO:0000313" key="2">
    <source>
        <dbReference type="EMBL" id="TWH66403.1"/>
    </source>
</evidence>